<dbReference type="Proteomes" id="UP000593565">
    <property type="component" value="Unassembled WGS sequence"/>
</dbReference>
<comment type="caution">
    <text evidence="1">The sequence shown here is derived from an EMBL/GenBank/DDBJ whole genome shotgun (WGS) entry which is preliminary data.</text>
</comment>
<name>A0A7J6ALQ8_AMEME</name>
<organism evidence="1 2">
    <name type="scientific">Ameiurus melas</name>
    <name type="common">Black bullhead</name>
    <name type="synonym">Silurus melas</name>
    <dbReference type="NCBI Taxonomy" id="219545"/>
    <lineage>
        <taxon>Eukaryota</taxon>
        <taxon>Metazoa</taxon>
        <taxon>Chordata</taxon>
        <taxon>Craniata</taxon>
        <taxon>Vertebrata</taxon>
        <taxon>Euteleostomi</taxon>
        <taxon>Actinopterygii</taxon>
        <taxon>Neopterygii</taxon>
        <taxon>Teleostei</taxon>
        <taxon>Ostariophysi</taxon>
        <taxon>Siluriformes</taxon>
        <taxon>Ictaluridae</taxon>
        <taxon>Ameiurus</taxon>
    </lineage>
</organism>
<sequence>MISFLISHTTVIIKQRKRPDCYPTVTGYINRSLRHRIQDWCFAARKVVSYPIGFRTYPHYPNMAEWVENVQLSDTISQIIKILEVYKLQSRPIKIALSAVTFAKMRLGDKESQVCAVIGPAVEEIRSTEALLDHGNFILCPVRCRKEQQSVSVAFQHFHPCDKYLKTGNGQPCQTYALPPSCL</sequence>
<dbReference type="EMBL" id="JAAGNN010000010">
    <property type="protein sequence ID" value="KAF4083813.1"/>
    <property type="molecule type" value="Genomic_DNA"/>
</dbReference>
<dbReference type="AlphaFoldDB" id="A0A7J6ALQ8"/>
<keyword evidence="2" id="KW-1185">Reference proteome</keyword>
<evidence type="ECO:0000313" key="2">
    <source>
        <dbReference type="Proteomes" id="UP000593565"/>
    </source>
</evidence>
<gene>
    <name evidence="1" type="ORF">AMELA_G00121660</name>
</gene>
<accession>A0A7J6ALQ8</accession>
<proteinExistence type="predicted"/>
<evidence type="ECO:0000313" key="1">
    <source>
        <dbReference type="EMBL" id="KAF4083813.1"/>
    </source>
</evidence>
<protein>
    <submittedName>
        <fullName evidence="1">Uncharacterized protein</fullName>
    </submittedName>
</protein>
<reference evidence="1 2" key="1">
    <citation type="submission" date="2020-02" db="EMBL/GenBank/DDBJ databases">
        <title>A chromosome-scale genome assembly of the black bullhead catfish (Ameiurus melas).</title>
        <authorList>
            <person name="Wen M."/>
            <person name="Zham M."/>
            <person name="Cabau C."/>
            <person name="Klopp C."/>
            <person name="Donnadieu C."/>
            <person name="Roques C."/>
            <person name="Bouchez O."/>
            <person name="Lampietro C."/>
            <person name="Jouanno E."/>
            <person name="Herpin A."/>
            <person name="Louis A."/>
            <person name="Berthelot C."/>
            <person name="Parey E."/>
            <person name="Roest-Crollius H."/>
            <person name="Braasch I."/>
            <person name="Postlethwait J."/>
            <person name="Robinson-Rechavi M."/>
            <person name="Echchiki A."/>
            <person name="Begum T."/>
            <person name="Montfort J."/>
            <person name="Schartl M."/>
            <person name="Bobe J."/>
            <person name="Guiguen Y."/>
        </authorList>
    </citation>
    <scope>NUCLEOTIDE SEQUENCE [LARGE SCALE GENOMIC DNA]</scope>
    <source>
        <strain evidence="1">M_S1</strain>
        <tissue evidence="1">Blood</tissue>
    </source>
</reference>